<sequence>MLPWYPDLLVRGEKFLRQTQKPYPNRRTQWRHATSAARILMYPRLGSPRPQNAHLAVMQNLPPSLAYNPSGFAENYSVKSKSSNPSLKKGETRENL</sequence>
<dbReference type="Proteomes" id="UP001634007">
    <property type="component" value="Unassembled WGS sequence"/>
</dbReference>
<accession>A0ABD3KVS3</accession>
<dbReference type="EMBL" id="JBJKBG010000004">
    <property type="protein sequence ID" value="KAL3741431.1"/>
    <property type="molecule type" value="Genomic_DNA"/>
</dbReference>
<evidence type="ECO:0000313" key="2">
    <source>
        <dbReference type="EMBL" id="KAL3741431.1"/>
    </source>
</evidence>
<evidence type="ECO:0000256" key="1">
    <source>
        <dbReference type="SAM" id="MobiDB-lite"/>
    </source>
</evidence>
<organism evidence="2 3">
    <name type="scientific">Eucalyptus globulus</name>
    <name type="common">Tasmanian blue gum</name>
    <dbReference type="NCBI Taxonomy" id="34317"/>
    <lineage>
        <taxon>Eukaryota</taxon>
        <taxon>Viridiplantae</taxon>
        <taxon>Streptophyta</taxon>
        <taxon>Embryophyta</taxon>
        <taxon>Tracheophyta</taxon>
        <taxon>Spermatophyta</taxon>
        <taxon>Magnoliopsida</taxon>
        <taxon>eudicotyledons</taxon>
        <taxon>Gunneridae</taxon>
        <taxon>Pentapetalae</taxon>
        <taxon>rosids</taxon>
        <taxon>malvids</taxon>
        <taxon>Myrtales</taxon>
        <taxon>Myrtaceae</taxon>
        <taxon>Myrtoideae</taxon>
        <taxon>Eucalypteae</taxon>
        <taxon>Eucalyptus</taxon>
    </lineage>
</organism>
<reference evidence="2 3" key="1">
    <citation type="submission" date="2024-11" db="EMBL/GenBank/DDBJ databases">
        <title>Chromosome-level genome assembly of Eucalyptus globulus Labill. provides insights into its genome evolution.</title>
        <authorList>
            <person name="Li X."/>
        </authorList>
    </citation>
    <scope>NUCLEOTIDE SEQUENCE [LARGE SCALE GENOMIC DNA]</scope>
    <source>
        <strain evidence="2">CL2024</strain>
        <tissue evidence="2">Fresh tender leaves</tissue>
    </source>
</reference>
<comment type="caution">
    <text evidence="2">The sequence shown here is derived from an EMBL/GenBank/DDBJ whole genome shotgun (WGS) entry which is preliminary data.</text>
</comment>
<feature type="region of interest" description="Disordered" evidence="1">
    <location>
        <begin position="72"/>
        <end position="96"/>
    </location>
</feature>
<evidence type="ECO:0000313" key="3">
    <source>
        <dbReference type="Proteomes" id="UP001634007"/>
    </source>
</evidence>
<keyword evidence="3" id="KW-1185">Reference proteome</keyword>
<dbReference type="AlphaFoldDB" id="A0ABD3KVS3"/>
<gene>
    <name evidence="2" type="ORF">ACJRO7_016986</name>
</gene>
<name>A0ABD3KVS3_EUCGL</name>
<feature type="compositionally biased region" description="Polar residues" evidence="1">
    <location>
        <begin position="77"/>
        <end position="86"/>
    </location>
</feature>
<protein>
    <submittedName>
        <fullName evidence="2">Uncharacterized protein</fullName>
    </submittedName>
</protein>
<proteinExistence type="predicted"/>